<keyword evidence="1" id="KW-0949">S-adenosyl-L-methionine</keyword>
<dbReference type="EMBL" id="CP072110">
    <property type="protein sequence ID" value="QTH64179.1"/>
    <property type="molecule type" value="Genomic_DNA"/>
</dbReference>
<feature type="binding site" evidence="1">
    <location>
        <position position="77"/>
    </location>
    <ligand>
        <name>S-adenosyl-L-methionine</name>
        <dbReference type="ChEBI" id="CHEBI:59789"/>
    </ligand>
</feature>
<dbReference type="GO" id="GO:0006400">
    <property type="term" value="P:tRNA modification"/>
    <property type="evidence" value="ECO:0007669"/>
    <property type="project" value="UniProtKB-UniRule"/>
</dbReference>
<evidence type="ECO:0000313" key="4">
    <source>
        <dbReference type="Proteomes" id="UP000682739"/>
    </source>
</evidence>
<dbReference type="AlphaFoldDB" id="A0A975DCE9"/>
<sequence length="256" mass="28864">MASKDVNFDKSNSTFKKNIYGTSKGKVREAILQRDLTLILEKSFAEGTRLKVLDVGGGQGQLAFFLAALGHDVVLTDISNEMLDVARNYADQNKVTNITIQQMSLQACGDTFKDEFDLVLCHAVFEWLEDPKSGFDILASLVKPNGLLSFMYYNKVGQTLSNLVYGNFEYIKDGMKGRKVVKLNPQSSLDADTVANWVNKHGLSIVLQSGVRCFHDYMRDINKWQDDLPGIIEMELEYSLKSPYNQIGRYTHLILE</sequence>
<evidence type="ECO:0000256" key="1">
    <source>
        <dbReference type="HAMAP-Rule" id="MF_02057"/>
    </source>
</evidence>
<dbReference type="KEGG" id="psym:J1N51_01445"/>
<evidence type="ECO:0000313" key="3">
    <source>
        <dbReference type="EMBL" id="QTH64179.1"/>
    </source>
</evidence>
<dbReference type="CDD" id="cd02440">
    <property type="entry name" value="AdoMet_MTases"/>
    <property type="match status" value="1"/>
</dbReference>
<comment type="similarity">
    <text evidence="1">Belongs to the class I-like SAM-binding methyltransferase superfamily. CmoM family.</text>
</comment>
<accession>A0A975DCE9</accession>
<dbReference type="Gene3D" id="3.40.50.150">
    <property type="entry name" value="Vaccinia Virus protein VP39"/>
    <property type="match status" value="1"/>
</dbReference>
<dbReference type="RefSeq" id="WP_208832234.1">
    <property type="nucleotide sequence ID" value="NZ_CP072110.1"/>
</dbReference>
<dbReference type="PANTHER" id="PTHR43861">
    <property type="entry name" value="TRANS-ACONITATE 2-METHYLTRANSFERASE-RELATED"/>
    <property type="match status" value="1"/>
</dbReference>
<organism evidence="3 4">
    <name type="scientific">Psychrosphaera ytuae</name>
    <dbReference type="NCBI Taxonomy" id="2820710"/>
    <lineage>
        <taxon>Bacteria</taxon>
        <taxon>Pseudomonadati</taxon>
        <taxon>Pseudomonadota</taxon>
        <taxon>Gammaproteobacteria</taxon>
        <taxon>Alteromonadales</taxon>
        <taxon>Pseudoalteromonadaceae</taxon>
        <taxon>Psychrosphaera</taxon>
    </lineage>
</organism>
<dbReference type="GO" id="GO:0097697">
    <property type="term" value="F:tRNA (5-carboxymethoxyuridine(34)-5-O)-methyltransferase activity"/>
    <property type="evidence" value="ECO:0007669"/>
    <property type="project" value="UniProtKB-UniRule"/>
</dbReference>
<gene>
    <name evidence="1" type="primary">cmoM</name>
    <name evidence="3" type="ORF">J1N51_01445</name>
</gene>
<dbReference type="SUPFAM" id="SSF53335">
    <property type="entry name" value="S-adenosyl-L-methionine-dependent methyltransferases"/>
    <property type="match status" value="1"/>
</dbReference>
<feature type="binding site" evidence="1">
    <location>
        <position position="122"/>
    </location>
    <ligand>
        <name>S-adenosyl-L-methionine</name>
        <dbReference type="ChEBI" id="CHEBI:59789"/>
    </ligand>
</feature>
<dbReference type="HAMAP" id="MF_02057">
    <property type="entry name" value="tRNA_methyltr_CmoM"/>
    <property type="match status" value="1"/>
</dbReference>
<dbReference type="Proteomes" id="UP000682739">
    <property type="component" value="Chromosome"/>
</dbReference>
<feature type="domain" description="Methyltransferase" evidence="2">
    <location>
        <begin position="50"/>
        <end position="172"/>
    </location>
</feature>
<feature type="binding site" evidence="1">
    <location>
        <position position="28"/>
    </location>
    <ligand>
        <name>S-adenosyl-L-methionine</name>
        <dbReference type="ChEBI" id="CHEBI:59789"/>
    </ligand>
</feature>
<dbReference type="InterPro" id="IPR033664">
    <property type="entry name" value="Cmo5U_methylTrfase"/>
</dbReference>
<dbReference type="EC" id="2.1.1.-" evidence="1"/>
<evidence type="ECO:0000259" key="2">
    <source>
        <dbReference type="Pfam" id="PF13847"/>
    </source>
</evidence>
<proteinExistence type="inferred from homology"/>
<keyword evidence="1" id="KW-0819">tRNA processing</keyword>
<name>A0A975DCE9_9GAMM</name>
<dbReference type="InterPro" id="IPR025714">
    <property type="entry name" value="Methyltranfer_dom"/>
</dbReference>
<keyword evidence="4" id="KW-1185">Reference proteome</keyword>
<dbReference type="Pfam" id="PF13847">
    <property type="entry name" value="Methyltransf_31"/>
    <property type="match status" value="1"/>
</dbReference>
<comment type="catalytic activity">
    <reaction evidence="1">
        <text>5-carboxymethoxyuridine(34) in tRNA + S-adenosyl-L-methionine = 5-methoxycarbonylmethoxyuridine(34) in tRNA + S-adenosyl-L-homocysteine</text>
        <dbReference type="Rhea" id="RHEA:54080"/>
        <dbReference type="Rhea" id="RHEA-COMP:13383"/>
        <dbReference type="Rhea" id="RHEA-COMP:13781"/>
        <dbReference type="ChEBI" id="CHEBI:57856"/>
        <dbReference type="ChEBI" id="CHEBI:59789"/>
        <dbReference type="ChEBI" id="CHEBI:136879"/>
        <dbReference type="ChEBI" id="CHEBI:138053"/>
    </reaction>
</comment>
<keyword evidence="1 3" id="KW-0489">Methyltransferase</keyword>
<dbReference type="GO" id="GO:0032259">
    <property type="term" value="P:methylation"/>
    <property type="evidence" value="ECO:0007669"/>
    <property type="project" value="UniProtKB-KW"/>
</dbReference>
<comment type="caution">
    <text evidence="1">Lacks conserved residue(s) required for the propagation of feature annotation.</text>
</comment>
<reference evidence="3" key="1">
    <citation type="submission" date="2021-03" db="EMBL/GenBank/DDBJ databases">
        <title>Description of Psychrosphaera ytuae sp. nov. isolated from deep sea sediment of South China Sea.</title>
        <authorList>
            <person name="Zhang J."/>
            <person name="Xu X.-D."/>
        </authorList>
    </citation>
    <scope>NUCLEOTIDE SEQUENCE</scope>
    <source>
        <strain evidence="3">MTZ26</strain>
    </source>
</reference>
<dbReference type="InterPro" id="IPR029063">
    <property type="entry name" value="SAM-dependent_MTases_sf"/>
</dbReference>
<keyword evidence="1" id="KW-0808">Transferase</keyword>
<protein>
    <recommendedName>
        <fullName evidence="1">tRNA 5-carboxymethoxyuridine methyltransferase</fullName>
        <ecNumber evidence="1">2.1.1.-</ecNumber>
    </recommendedName>
    <alternativeName>
        <fullName evidence="1">cmo5U methyltransferase</fullName>
    </alternativeName>
</protein>
<feature type="binding site" evidence="1">
    <location>
        <begin position="56"/>
        <end position="57"/>
    </location>
    <ligand>
        <name>S-adenosyl-L-methionine</name>
        <dbReference type="ChEBI" id="CHEBI:59789"/>
    </ligand>
</feature>
<comment type="function">
    <text evidence="1">Catalyzes the methylation of 5-carboxymethoxyuridine (cmo5U) to form 5-methoxycarbonylmethoxyuridine (mcmo5U) at position 34 in tRNAs.</text>
</comment>